<name>A0A4Y2T8L8_ARAVE</name>
<feature type="region of interest" description="Disordered" evidence="1">
    <location>
        <begin position="81"/>
        <end position="116"/>
    </location>
</feature>
<accession>A0A4Y2T8L8</accession>
<evidence type="ECO:0000256" key="1">
    <source>
        <dbReference type="SAM" id="MobiDB-lite"/>
    </source>
</evidence>
<dbReference type="AlphaFoldDB" id="A0A4Y2T8L8"/>
<sequence length="116" mass="13367">MTRPQRIEIRALYQRIMTLNTTSACDDSSRPLAFEVRHLKGVDVNSTFTIIVPTRKARTCILTRQLLIPINEVPSGGMKLIYNHKKPSPRPALALNDRPPRLHRAPWPPHNRPHYE</sequence>
<proteinExistence type="predicted"/>
<dbReference type="Proteomes" id="UP000499080">
    <property type="component" value="Unassembled WGS sequence"/>
</dbReference>
<evidence type="ECO:0000313" key="2">
    <source>
        <dbReference type="EMBL" id="GBN95435.1"/>
    </source>
</evidence>
<organism evidence="2 3">
    <name type="scientific">Araneus ventricosus</name>
    <name type="common">Orbweaver spider</name>
    <name type="synonym">Epeira ventricosa</name>
    <dbReference type="NCBI Taxonomy" id="182803"/>
    <lineage>
        <taxon>Eukaryota</taxon>
        <taxon>Metazoa</taxon>
        <taxon>Ecdysozoa</taxon>
        <taxon>Arthropoda</taxon>
        <taxon>Chelicerata</taxon>
        <taxon>Arachnida</taxon>
        <taxon>Araneae</taxon>
        <taxon>Araneomorphae</taxon>
        <taxon>Entelegynae</taxon>
        <taxon>Araneoidea</taxon>
        <taxon>Araneidae</taxon>
        <taxon>Araneus</taxon>
    </lineage>
</organism>
<gene>
    <name evidence="2" type="ORF">AVEN_161796_1</name>
</gene>
<comment type="caution">
    <text evidence="2">The sequence shown here is derived from an EMBL/GenBank/DDBJ whole genome shotgun (WGS) entry which is preliminary data.</text>
</comment>
<evidence type="ECO:0000313" key="3">
    <source>
        <dbReference type="Proteomes" id="UP000499080"/>
    </source>
</evidence>
<protein>
    <submittedName>
        <fullName evidence="2">Uncharacterized protein</fullName>
    </submittedName>
</protein>
<reference evidence="2 3" key="1">
    <citation type="journal article" date="2019" name="Sci. Rep.">
        <title>Orb-weaving spider Araneus ventricosus genome elucidates the spidroin gene catalogue.</title>
        <authorList>
            <person name="Kono N."/>
            <person name="Nakamura H."/>
            <person name="Ohtoshi R."/>
            <person name="Moran D.A.P."/>
            <person name="Shinohara A."/>
            <person name="Yoshida Y."/>
            <person name="Fujiwara M."/>
            <person name="Mori M."/>
            <person name="Tomita M."/>
            <person name="Arakawa K."/>
        </authorList>
    </citation>
    <scope>NUCLEOTIDE SEQUENCE [LARGE SCALE GENOMIC DNA]</scope>
</reference>
<keyword evidence="3" id="KW-1185">Reference proteome</keyword>
<dbReference type="EMBL" id="BGPR01026028">
    <property type="protein sequence ID" value="GBN95435.1"/>
    <property type="molecule type" value="Genomic_DNA"/>
</dbReference>